<feature type="domain" description="DUF3592" evidence="2">
    <location>
        <begin position="41"/>
        <end position="109"/>
    </location>
</feature>
<sequence>MPTNYVAVGAVCLAGIGLAVRELWKWRTTQHLGQQGLSAAATILAVQTVAQPKGGPVQRLEVVYRTHSGTQYRRWLVAENNASEEEYVVGDEVAICYDARHPDHCVLESILTAPWWESPLYRGILLLGIFGYFLWQAVLHLRT</sequence>
<keyword evidence="1" id="KW-1133">Transmembrane helix</keyword>
<reference evidence="4" key="1">
    <citation type="submission" date="2017-06" db="EMBL/GenBank/DDBJ databases">
        <authorList>
            <person name="Varghese N."/>
            <person name="Submissions S."/>
        </authorList>
    </citation>
    <scope>NUCLEOTIDE SEQUENCE [LARGE SCALE GENOMIC DNA]</scope>
    <source>
        <strain evidence="4">DSM 28041</strain>
    </source>
</reference>
<evidence type="ECO:0000256" key="1">
    <source>
        <dbReference type="SAM" id="Phobius"/>
    </source>
</evidence>
<name>A0A239BH28_9BACT</name>
<dbReference type="Pfam" id="PF12158">
    <property type="entry name" value="DUF3592"/>
    <property type="match status" value="1"/>
</dbReference>
<dbReference type="AlphaFoldDB" id="A0A239BH28"/>
<keyword evidence="1" id="KW-0812">Transmembrane</keyword>
<protein>
    <recommendedName>
        <fullName evidence="2">DUF3592 domain-containing protein</fullName>
    </recommendedName>
</protein>
<evidence type="ECO:0000313" key="3">
    <source>
        <dbReference type="EMBL" id="SNS06989.1"/>
    </source>
</evidence>
<feature type="transmembrane region" description="Helical" evidence="1">
    <location>
        <begin position="120"/>
        <end position="138"/>
    </location>
</feature>
<feature type="transmembrane region" description="Helical" evidence="1">
    <location>
        <begin position="6"/>
        <end position="24"/>
    </location>
</feature>
<keyword evidence="4" id="KW-1185">Reference proteome</keyword>
<gene>
    <name evidence="3" type="ORF">SAMN06269173_12331</name>
</gene>
<dbReference type="EMBL" id="FZNS01000023">
    <property type="protein sequence ID" value="SNS06989.1"/>
    <property type="molecule type" value="Genomic_DNA"/>
</dbReference>
<evidence type="ECO:0000313" key="4">
    <source>
        <dbReference type="Proteomes" id="UP000198310"/>
    </source>
</evidence>
<keyword evidence="1" id="KW-0472">Membrane</keyword>
<organism evidence="3 4">
    <name type="scientific">Hymenobacter mucosus</name>
    <dbReference type="NCBI Taxonomy" id="1411120"/>
    <lineage>
        <taxon>Bacteria</taxon>
        <taxon>Pseudomonadati</taxon>
        <taxon>Bacteroidota</taxon>
        <taxon>Cytophagia</taxon>
        <taxon>Cytophagales</taxon>
        <taxon>Hymenobacteraceae</taxon>
        <taxon>Hymenobacter</taxon>
    </lineage>
</organism>
<proteinExistence type="predicted"/>
<accession>A0A239BH28</accession>
<dbReference type="RefSeq" id="WP_089334499.1">
    <property type="nucleotide sequence ID" value="NZ_FZNS01000023.1"/>
</dbReference>
<dbReference type="InterPro" id="IPR021994">
    <property type="entry name" value="DUF3592"/>
</dbReference>
<evidence type="ECO:0000259" key="2">
    <source>
        <dbReference type="Pfam" id="PF12158"/>
    </source>
</evidence>
<dbReference type="Proteomes" id="UP000198310">
    <property type="component" value="Unassembled WGS sequence"/>
</dbReference>